<organism evidence="2 3">
    <name type="scientific">Botrytis elliptica</name>
    <dbReference type="NCBI Taxonomy" id="278938"/>
    <lineage>
        <taxon>Eukaryota</taxon>
        <taxon>Fungi</taxon>
        <taxon>Dikarya</taxon>
        <taxon>Ascomycota</taxon>
        <taxon>Pezizomycotina</taxon>
        <taxon>Leotiomycetes</taxon>
        <taxon>Helotiales</taxon>
        <taxon>Sclerotiniaceae</taxon>
        <taxon>Botrytis</taxon>
    </lineage>
</organism>
<evidence type="ECO:0000313" key="3">
    <source>
        <dbReference type="Proteomes" id="UP000297229"/>
    </source>
</evidence>
<dbReference type="EMBL" id="PQXM01000119">
    <property type="protein sequence ID" value="TGO77160.1"/>
    <property type="molecule type" value="Genomic_DNA"/>
</dbReference>
<reference evidence="2 3" key="1">
    <citation type="submission" date="2017-12" db="EMBL/GenBank/DDBJ databases">
        <title>Comparative genomics of Botrytis spp.</title>
        <authorList>
            <person name="Valero-Jimenez C.A."/>
            <person name="Tapia P."/>
            <person name="Veloso J."/>
            <person name="Silva-Moreno E."/>
            <person name="Staats M."/>
            <person name="Valdes J.H."/>
            <person name="Van Kan J.A.L."/>
        </authorList>
    </citation>
    <scope>NUCLEOTIDE SEQUENCE [LARGE SCALE GENOMIC DNA]</scope>
    <source>
        <strain evidence="2 3">Be9601</strain>
    </source>
</reference>
<proteinExistence type="predicted"/>
<name>A0A4Z1JZQ3_9HELO</name>
<keyword evidence="3" id="KW-1185">Reference proteome</keyword>
<evidence type="ECO:0000313" key="2">
    <source>
        <dbReference type="EMBL" id="TGO77160.1"/>
    </source>
</evidence>
<accession>A0A4Z1JZQ3</accession>
<evidence type="ECO:0000256" key="1">
    <source>
        <dbReference type="SAM" id="Coils"/>
    </source>
</evidence>
<comment type="caution">
    <text evidence="2">The sequence shown here is derived from an EMBL/GenBank/DDBJ whole genome shotgun (WGS) entry which is preliminary data.</text>
</comment>
<dbReference type="AlphaFoldDB" id="A0A4Z1JZQ3"/>
<sequence length="445" mass="51402">MSTPVDSSHDADEARFRAQIVKELREEMHAMFICTQCRTKGNIVVVTDDTLPTGEILPGDSWALMMIKQNTRYEMHPLREEPILSGNESAAQLRRILQSTLDENKDLEAQRSAAIEIMEQMRSDHHQAMSLQINDFQVSIREIQDQVQKERDATTERLSLTVEKNRLLQQNSVSLDSNLDKVIEALKEERKKNLGLVSDYKKLSEEHQQLHENSVLLDSKHQKIMGSLKEERKKNLGLASDYEKLSEEHQQLRSNHEALRETSERVKPLLSIGIALRLRWLENIHFMFEGHNGRMLDGRIVESGNIAAHDPKFEADSLLVQHAGLSIESIERVNESMQRIYGKRHVPTSADLSVPHTYPSALMFVLDCKTAAAIHQSREFLVDYPYHQKLRLILKEMMVIWERAESREKFESSTRVEELRKEAVQIWEAVKIAFKSSKRRSRPPD</sequence>
<feature type="coiled-coil region" evidence="1">
    <location>
        <begin position="228"/>
        <end position="262"/>
    </location>
</feature>
<gene>
    <name evidence="2" type="ORF">BELL_0120g00130</name>
</gene>
<keyword evidence="1" id="KW-0175">Coiled coil</keyword>
<dbReference type="Proteomes" id="UP000297229">
    <property type="component" value="Unassembled WGS sequence"/>
</dbReference>
<feature type="coiled-coil region" evidence="1">
    <location>
        <begin position="90"/>
        <end position="124"/>
    </location>
</feature>
<protein>
    <submittedName>
        <fullName evidence="2">Uncharacterized protein</fullName>
    </submittedName>
</protein>